<comment type="caution">
    <text evidence="1">The sequence shown here is derived from an EMBL/GenBank/DDBJ whole genome shotgun (WGS) entry which is preliminary data.</text>
</comment>
<dbReference type="AlphaFoldDB" id="A0AAD5R7D0"/>
<dbReference type="Proteomes" id="UP001196413">
    <property type="component" value="Unassembled WGS sequence"/>
</dbReference>
<name>A0AAD5R7D0_PARTN</name>
<sequence>MPPEGIITPPGDGRVFFLGIRATRCSCGATSGQYHSVIELQVAMELFVCSVCVCMRVARGLGYA</sequence>
<evidence type="ECO:0000313" key="1">
    <source>
        <dbReference type="EMBL" id="KAJ1370758.1"/>
    </source>
</evidence>
<proteinExistence type="predicted"/>
<accession>A0AAD5R7D0</accession>
<organism evidence="1 2">
    <name type="scientific">Parelaphostrongylus tenuis</name>
    <name type="common">Meningeal worm</name>
    <dbReference type="NCBI Taxonomy" id="148309"/>
    <lineage>
        <taxon>Eukaryota</taxon>
        <taxon>Metazoa</taxon>
        <taxon>Ecdysozoa</taxon>
        <taxon>Nematoda</taxon>
        <taxon>Chromadorea</taxon>
        <taxon>Rhabditida</taxon>
        <taxon>Rhabditina</taxon>
        <taxon>Rhabditomorpha</taxon>
        <taxon>Strongyloidea</taxon>
        <taxon>Metastrongylidae</taxon>
        <taxon>Parelaphostrongylus</taxon>
    </lineage>
</organism>
<dbReference type="EMBL" id="JAHQIW010006854">
    <property type="protein sequence ID" value="KAJ1370758.1"/>
    <property type="molecule type" value="Genomic_DNA"/>
</dbReference>
<protein>
    <submittedName>
        <fullName evidence="1">Uncharacterized protein</fullName>
    </submittedName>
</protein>
<reference evidence="1" key="1">
    <citation type="submission" date="2021-06" db="EMBL/GenBank/DDBJ databases">
        <title>Parelaphostrongylus tenuis whole genome reference sequence.</title>
        <authorList>
            <person name="Garwood T.J."/>
            <person name="Larsen P.A."/>
            <person name="Fountain-Jones N.M."/>
            <person name="Garbe J.R."/>
            <person name="Macchietto M.G."/>
            <person name="Kania S.A."/>
            <person name="Gerhold R.W."/>
            <person name="Richards J.E."/>
            <person name="Wolf T.M."/>
        </authorList>
    </citation>
    <scope>NUCLEOTIDE SEQUENCE</scope>
    <source>
        <strain evidence="1">MNPRO001-30</strain>
        <tissue evidence="1">Meninges</tissue>
    </source>
</reference>
<evidence type="ECO:0000313" key="2">
    <source>
        <dbReference type="Proteomes" id="UP001196413"/>
    </source>
</evidence>
<keyword evidence="2" id="KW-1185">Reference proteome</keyword>
<gene>
    <name evidence="1" type="ORF">KIN20_032564</name>
</gene>